<evidence type="ECO:0000256" key="1">
    <source>
        <dbReference type="ARBA" id="ARBA00001946"/>
    </source>
</evidence>
<keyword evidence="5" id="KW-0479">Metal-binding</keyword>
<dbReference type="Pfam" id="PF01743">
    <property type="entry name" value="PolyA_pol"/>
    <property type="match status" value="1"/>
</dbReference>
<dbReference type="InterPro" id="IPR032828">
    <property type="entry name" value="PolyA_RNA-bd"/>
</dbReference>
<feature type="domain" description="CCA-adding enzyme C-terminal" evidence="12">
    <location>
        <begin position="266"/>
        <end position="429"/>
    </location>
</feature>
<dbReference type="GO" id="GO:0004810">
    <property type="term" value="F:CCA tRNA nucleotidyltransferase activity"/>
    <property type="evidence" value="ECO:0007669"/>
    <property type="project" value="UniProtKB-EC"/>
</dbReference>
<dbReference type="PANTHER" id="PTHR46173:SF1">
    <property type="entry name" value="CCA TRNA NUCLEOTIDYLTRANSFERASE 1, MITOCHONDRIAL"/>
    <property type="match status" value="1"/>
</dbReference>
<evidence type="ECO:0000256" key="8">
    <source>
        <dbReference type="ARBA" id="ARBA00022884"/>
    </source>
</evidence>
<comment type="caution">
    <text evidence="13">The sequence shown here is derived from an EMBL/GenBank/DDBJ whole genome shotgun (WGS) entry which is preliminary data.</text>
</comment>
<reference evidence="13 14" key="1">
    <citation type="submission" date="2021-04" db="EMBL/GenBank/DDBJ databases">
        <title>Paenibacillus sp. DLE-14 whole genome sequence.</title>
        <authorList>
            <person name="Ham Y.J."/>
        </authorList>
    </citation>
    <scope>NUCLEOTIDE SEQUENCE [LARGE SCALE GENOMIC DNA]</scope>
    <source>
        <strain evidence="13 14">DLE-14</strain>
    </source>
</reference>
<evidence type="ECO:0000256" key="3">
    <source>
        <dbReference type="ARBA" id="ARBA00022694"/>
    </source>
</evidence>
<dbReference type="EMBL" id="JAGKSP010000006">
    <property type="protein sequence ID" value="MBP3964504.1"/>
    <property type="molecule type" value="Genomic_DNA"/>
</dbReference>
<dbReference type="Proteomes" id="UP000673394">
    <property type="component" value="Unassembled WGS sequence"/>
</dbReference>
<dbReference type="InterPro" id="IPR002646">
    <property type="entry name" value="PolA_pol_head_dom"/>
</dbReference>
<evidence type="ECO:0000259" key="11">
    <source>
        <dbReference type="Pfam" id="PF12627"/>
    </source>
</evidence>
<dbReference type="CDD" id="cd05398">
    <property type="entry name" value="NT_ClassII-CCAase"/>
    <property type="match status" value="1"/>
</dbReference>
<dbReference type="EC" id="2.7.7.72" evidence="13"/>
<accession>A0ABS5CF63</accession>
<dbReference type="InterPro" id="IPR032810">
    <property type="entry name" value="CCA-adding_enz_C"/>
</dbReference>
<gene>
    <name evidence="13" type="ORF">I8J30_17440</name>
</gene>
<dbReference type="Pfam" id="PF12627">
    <property type="entry name" value="PolyA_pol_RNAbd"/>
    <property type="match status" value="1"/>
</dbReference>
<protein>
    <submittedName>
        <fullName evidence="13">CCA tRNA nucleotidyltransferase</fullName>
        <ecNumber evidence="13">2.7.7.72</ecNumber>
    </submittedName>
</protein>
<dbReference type="PANTHER" id="PTHR46173">
    <property type="entry name" value="CCA TRNA NUCLEOTIDYLTRANSFERASE 1, MITOCHONDRIAL"/>
    <property type="match status" value="1"/>
</dbReference>
<keyword evidence="7" id="KW-0460">Magnesium</keyword>
<name>A0ABS5CF63_9BACL</name>
<keyword evidence="3" id="KW-0819">tRNA processing</keyword>
<dbReference type="SUPFAM" id="SSF81891">
    <property type="entry name" value="Poly A polymerase C-terminal region-like"/>
    <property type="match status" value="1"/>
</dbReference>
<evidence type="ECO:0000256" key="2">
    <source>
        <dbReference type="ARBA" id="ARBA00022679"/>
    </source>
</evidence>
<organism evidence="13 14">
    <name type="scientific">Paenibacillus lignilyticus</name>
    <dbReference type="NCBI Taxonomy" id="1172615"/>
    <lineage>
        <taxon>Bacteria</taxon>
        <taxon>Bacillati</taxon>
        <taxon>Bacillota</taxon>
        <taxon>Bacilli</taxon>
        <taxon>Bacillales</taxon>
        <taxon>Paenibacillaceae</taxon>
        <taxon>Paenibacillus</taxon>
    </lineage>
</organism>
<evidence type="ECO:0000313" key="14">
    <source>
        <dbReference type="Proteomes" id="UP000673394"/>
    </source>
</evidence>
<dbReference type="Gene3D" id="1.10.3090.10">
    <property type="entry name" value="cca-adding enzyme, domain 2"/>
    <property type="match status" value="1"/>
</dbReference>
<keyword evidence="8 9" id="KW-0694">RNA-binding</keyword>
<dbReference type="InterPro" id="IPR050264">
    <property type="entry name" value="Bact_CCA-adding_enz_type3_sf"/>
</dbReference>
<dbReference type="RefSeq" id="WP_210659861.1">
    <property type="nucleotide sequence ID" value="NZ_JAGKSP010000006.1"/>
</dbReference>
<keyword evidence="2 9" id="KW-0808">Transferase</keyword>
<dbReference type="SUPFAM" id="SSF81301">
    <property type="entry name" value="Nucleotidyltransferase"/>
    <property type="match status" value="1"/>
</dbReference>
<evidence type="ECO:0000259" key="10">
    <source>
        <dbReference type="Pfam" id="PF01743"/>
    </source>
</evidence>
<evidence type="ECO:0000256" key="5">
    <source>
        <dbReference type="ARBA" id="ARBA00022723"/>
    </source>
</evidence>
<evidence type="ECO:0000256" key="9">
    <source>
        <dbReference type="RuleBase" id="RU003953"/>
    </source>
</evidence>
<dbReference type="Gene3D" id="1.10.246.80">
    <property type="match status" value="1"/>
</dbReference>
<comment type="similarity">
    <text evidence="9">Belongs to the tRNA nucleotidyltransferase/poly(A) polymerase family.</text>
</comment>
<proteinExistence type="inferred from homology"/>
<feature type="domain" description="Poly A polymerase head" evidence="10">
    <location>
        <begin position="26"/>
        <end position="144"/>
    </location>
</feature>
<dbReference type="Gene3D" id="3.30.460.10">
    <property type="entry name" value="Beta Polymerase, domain 2"/>
    <property type="match status" value="1"/>
</dbReference>
<sequence>MSWSDALTRALPLLHTLESLGHESVFVGGCVRDTIMGRTLKDVDIATAASPEQVIAAFPHTIPTGLQHGTITVVHERITYEVTTFRTESAYEKFRRPAQVQFVKSLDEDLLRRDFTINSMAMRSDGSIYDPFGGQRDLREGVLRCVGDPDARLQEDALRIVRAVRFAASFDLRIAVQTWRAIMRHKHLLAHIAMERIGLEFDKMIGGSDPARAAAYLAVSGLLKHTKEPLPQLMVESAEQYKLAHEEASLQAAGNSRNALVQTMTRLESDEDRWAALCMALRLDQGQADELFARLRYATARSKQLKAVIGLHTALQVGFQLDETGRRKWIRLLLQYGKQAAQQWLRIGTAIPELVSAEAGMSNAILEKLYAWLEAVPASSIRELAVKGTDLLAISKQPSGPWLGGLLNELLHAAAAGEIPNDKQSLLRAAEAAMLHNPRSEVQEELT</sequence>
<evidence type="ECO:0000256" key="6">
    <source>
        <dbReference type="ARBA" id="ARBA00022741"/>
    </source>
</evidence>
<dbReference type="NCBIfam" id="NF009814">
    <property type="entry name" value="PRK13299.1"/>
    <property type="match status" value="1"/>
</dbReference>
<evidence type="ECO:0000256" key="4">
    <source>
        <dbReference type="ARBA" id="ARBA00022695"/>
    </source>
</evidence>
<evidence type="ECO:0000259" key="12">
    <source>
        <dbReference type="Pfam" id="PF13735"/>
    </source>
</evidence>
<keyword evidence="4 13" id="KW-0548">Nucleotidyltransferase</keyword>
<evidence type="ECO:0000256" key="7">
    <source>
        <dbReference type="ARBA" id="ARBA00022842"/>
    </source>
</evidence>
<keyword evidence="6" id="KW-0547">Nucleotide-binding</keyword>
<evidence type="ECO:0000313" key="13">
    <source>
        <dbReference type="EMBL" id="MBP3964504.1"/>
    </source>
</evidence>
<keyword evidence="14" id="KW-1185">Reference proteome</keyword>
<comment type="cofactor">
    <cofactor evidence="1">
        <name>Mg(2+)</name>
        <dbReference type="ChEBI" id="CHEBI:18420"/>
    </cofactor>
</comment>
<feature type="domain" description="tRNA nucleotidyltransferase/poly(A) polymerase RNA and SrmB- binding" evidence="11">
    <location>
        <begin position="172"/>
        <end position="225"/>
    </location>
</feature>
<dbReference type="InterPro" id="IPR043519">
    <property type="entry name" value="NT_sf"/>
</dbReference>
<dbReference type="Pfam" id="PF13735">
    <property type="entry name" value="tRNA_NucTran2_2"/>
    <property type="match status" value="1"/>
</dbReference>